<evidence type="ECO:0000259" key="13">
    <source>
        <dbReference type="PROSITE" id="PS51194"/>
    </source>
</evidence>
<dbReference type="SMART" id="SM00184">
    <property type="entry name" value="RING"/>
    <property type="match status" value="1"/>
</dbReference>
<dbReference type="InterPro" id="IPR018957">
    <property type="entry name" value="Znf_C3HC4_RING-type"/>
</dbReference>
<feature type="compositionally biased region" description="Low complexity" evidence="10">
    <location>
        <begin position="243"/>
        <end position="253"/>
    </location>
</feature>
<organism evidence="14 15">
    <name type="scientific">Rickenella mellea</name>
    <dbReference type="NCBI Taxonomy" id="50990"/>
    <lineage>
        <taxon>Eukaryota</taxon>
        <taxon>Fungi</taxon>
        <taxon>Dikarya</taxon>
        <taxon>Basidiomycota</taxon>
        <taxon>Agaricomycotina</taxon>
        <taxon>Agaricomycetes</taxon>
        <taxon>Hymenochaetales</taxon>
        <taxon>Rickenellaceae</taxon>
        <taxon>Rickenella</taxon>
    </lineage>
</organism>
<dbReference type="GO" id="GO:0005737">
    <property type="term" value="C:cytoplasm"/>
    <property type="evidence" value="ECO:0007669"/>
    <property type="project" value="TreeGrafter"/>
</dbReference>
<evidence type="ECO:0000256" key="2">
    <source>
        <dbReference type="ARBA" id="ARBA00022723"/>
    </source>
</evidence>
<feature type="domain" description="Helicase ATP-binding" evidence="12">
    <location>
        <begin position="630"/>
        <end position="863"/>
    </location>
</feature>
<dbReference type="Proteomes" id="UP000294933">
    <property type="component" value="Unassembled WGS sequence"/>
</dbReference>
<dbReference type="GO" id="GO:0004386">
    <property type="term" value="F:helicase activity"/>
    <property type="evidence" value="ECO:0007669"/>
    <property type="project" value="UniProtKB-KW"/>
</dbReference>
<sequence>MDTQVLSAIARRTLGREKSDIRPISAVYYAHLKQFLARHPGEDNFTIKLDDGVGRVYCLTCEMPLAAGNGTPEENGVDIFGSLNNYEKHLLSPSHLQNRGADVKMEQEDESSSAPTPGTSSYYDSPAPTHPQSPVYWGSNGSEVDYNSPVKYEPDEYFATHLVTDNTFAGATKPSSEVIDVDADYQLALQIDREINELFRQGETHAVDPPHRLNDNAATPASESAYEWKDNLPYIFVPGPEQSSSGSNSDYSSTGAALSPASVQSPGYDYWSAASPSVSEPGPSNFESADAVPRPLEEMYQSQLQDMLERHPLDQDSCTLYKEGQNVIQARCTTCHYSVGLPASGSFELFFDEVLTLFSEYENHLGTPIHVRKRLERQASTPAQSITIPQAIAPNALKRKFPGSWPDDASANGNQFANPYADDTFGGGQQQPVASGSGYAQLKQEPTYNHPYSSLQNALGQRSHSGAERFGSAHPQIRAPPPQLQLQRQAQALQMQQGGIIQRTANTVFGGIGAAYGAVQPVVQQAVKSFQENYAANWAGYGYYSGSNGGDFGLNYDEMGPVSRIDRTGPDAEKRFKDFLSKAMDEFKDVISVNEAQAKLKLKSQDDILPGMRVRLLPHQIIGVSWMLEQERDDEKLGGILADAMGIGKTVQMLATMVMNAPAKVKEQEEDDDEILIFDGESHRRFIEGNSAGKKKGKDKEERRTTLVLAPASLLQQWFEEVTDKCDPTAFRAHIHHGKDKLKTVDEVGKYDVVITTYQTLNMDFPKLKKDNKGQEIDGAVEEADEGSDDEDPDTRKRQWGVLAKVKWYRVVIDEAQNIRNRSTRISINCAKLNSMYRWCLTGTPITNTLADIYGFLRFCHFEPWNDWQVFNKQVAKLQKKDPAKAGRKAQTILKRHLLRRTKDTKLDGKPILQLGPKTIDMIELDFTPEEREIYKGIEEKQKQKISKFIKAGTVMKNYAFILVMILRLRQLCCHPNLILTKAQNNGEEEEDTDGGLSEYERAVKELGPETLKSILERFRRRAENRLKAERGSIEMDDEECSICFEPLVNNGRITPCGHEFCYDCINELLRVLEGAEAGEDGPQCPMCRSAIDRKRIYKSSAFEPSEAELEQIARSIPAEDRPQKRVKLEENFVDLTLEDDDFARQKNASPTASTSALVKAEPEVPDDILTKLRGEEYDWEPSTKMLKMRETLLQWLNENPADKAIIYSQWTSMLDLVGVFLKQQGIETIRYDGKMNRMARVEAIQRFKKPNGPRVMMISLKCGGVGLNLTVANRVINLDLAWNYATEAQAYDRVHRLGQHKPVSIQRLIIRDTIEERIIRLQGRKQGLSDAALGEGTAGKIKRMTAKEIAELFDL</sequence>
<dbReference type="PROSITE" id="PS51194">
    <property type="entry name" value="HELICASE_CTER"/>
    <property type="match status" value="1"/>
</dbReference>
<evidence type="ECO:0000259" key="11">
    <source>
        <dbReference type="PROSITE" id="PS50089"/>
    </source>
</evidence>
<dbReference type="InterPro" id="IPR038718">
    <property type="entry name" value="SNF2-like_sf"/>
</dbReference>
<dbReference type="InterPro" id="IPR017907">
    <property type="entry name" value="Znf_RING_CS"/>
</dbReference>
<dbReference type="SMART" id="SM00487">
    <property type="entry name" value="DEXDc"/>
    <property type="match status" value="1"/>
</dbReference>
<dbReference type="GO" id="GO:0008270">
    <property type="term" value="F:zinc ion binding"/>
    <property type="evidence" value="ECO:0007669"/>
    <property type="project" value="UniProtKB-KW"/>
</dbReference>
<dbReference type="GO" id="GO:0005524">
    <property type="term" value="F:ATP binding"/>
    <property type="evidence" value="ECO:0007669"/>
    <property type="project" value="UniProtKB-KW"/>
</dbReference>
<name>A0A4Y7PJT0_9AGAM</name>
<dbReference type="CDD" id="cd18008">
    <property type="entry name" value="DEXDc_SHPRH-like"/>
    <property type="match status" value="1"/>
</dbReference>
<evidence type="ECO:0000256" key="5">
    <source>
        <dbReference type="ARBA" id="ARBA00022801"/>
    </source>
</evidence>
<reference evidence="14 15" key="1">
    <citation type="submission" date="2018-06" db="EMBL/GenBank/DDBJ databases">
        <title>A transcriptomic atlas of mushroom development highlights an independent origin of complex multicellularity.</title>
        <authorList>
            <consortium name="DOE Joint Genome Institute"/>
            <person name="Krizsan K."/>
            <person name="Almasi E."/>
            <person name="Merenyi Z."/>
            <person name="Sahu N."/>
            <person name="Viragh M."/>
            <person name="Koszo T."/>
            <person name="Mondo S."/>
            <person name="Kiss B."/>
            <person name="Balint B."/>
            <person name="Kues U."/>
            <person name="Barry K."/>
            <person name="Hegedus J.C."/>
            <person name="Henrissat B."/>
            <person name="Johnson J."/>
            <person name="Lipzen A."/>
            <person name="Ohm R."/>
            <person name="Nagy I."/>
            <person name="Pangilinan J."/>
            <person name="Yan J."/>
            <person name="Xiong Y."/>
            <person name="Grigoriev I.V."/>
            <person name="Hibbett D.S."/>
            <person name="Nagy L.G."/>
        </authorList>
    </citation>
    <scope>NUCLEOTIDE SEQUENCE [LARGE SCALE GENOMIC DNA]</scope>
    <source>
        <strain evidence="14 15">SZMC22713</strain>
    </source>
</reference>
<evidence type="ECO:0000259" key="12">
    <source>
        <dbReference type="PROSITE" id="PS51192"/>
    </source>
</evidence>
<dbReference type="Pfam" id="PF00097">
    <property type="entry name" value="zf-C3HC4"/>
    <property type="match status" value="1"/>
</dbReference>
<accession>A0A4Y7PJT0</accession>
<dbReference type="PROSITE" id="PS00518">
    <property type="entry name" value="ZF_RING_1"/>
    <property type="match status" value="1"/>
</dbReference>
<evidence type="ECO:0000256" key="4">
    <source>
        <dbReference type="ARBA" id="ARBA00022771"/>
    </source>
</evidence>
<dbReference type="CDD" id="cd18793">
    <property type="entry name" value="SF2_C_SNF"/>
    <property type="match status" value="1"/>
</dbReference>
<dbReference type="PROSITE" id="PS51192">
    <property type="entry name" value="HELICASE_ATP_BIND_1"/>
    <property type="match status" value="1"/>
</dbReference>
<evidence type="ECO:0000313" key="15">
    <source>
        <dbReference type="Proteomes" id="UP000294933"/>
    </source>
</evidence>
<feature type="region of interest" description="Disordered" evidence="10">
    <location>
        <begin position="398"/>
        <end position="435"/>
    </location>
</feature>
<dbReference type="GO" id="GO:0008094">
    <property type="term" value="F:ATP-dependent activity, acting on DNA"/>
    <property type="evidence" value="ECO:0007669"/>
    <property type="project" value="TreeGrafter"/>
</dbReference>
<dbReference type="Gene3D" id="3.40.50.300">
    <property type="entry name" value="P-loop containing nucleotide triphosphate hydrolases"/>
    <property type="match status" value="2"/>
</dbReference>
<dbReference type="SUPFAM" id="SSF52540">
    <property type="entry name" value="P-loop containing nucleoside triphosphate hydrolases"/>
    <property type="match status" value="2"/>
</dbReference>
<gene>
    <name evidence="14" type="ORF">BD410DRAFT_796684</name>
</gene>
<feature type="region of interest" description="Disordered" evidence="10">
    <location>
        <begin position="97"/>
        <end position="140"/>
    </location>
</feature>
<dbReference type="GO" id="GO:0016787">
    <property type="term" value="F:hydrolase activity"/>
    <property type="evidence" value="ECO:0007669"/>
    <property type="project" value="UniProtKB-KW"/>
</dbReference>
<keyword evidence="5" id="KW-0378">Hydrolase</keyword>
<feature type="region of interest" description="Disordered" evidence="10">
    <location>
        <begin position="450"/>
        <end position="479"/>
    </location>
</feature>
<feature type="region of interest" description="Disordered" evidence="10">
    <location>
        <begin position="239"/>
        <end position="258"/>
    </location>
</feature>
<proteinExistence type="inferred from homology"/>
<dbReference type="SMART" id="SM00490">
    <property type="entry name" value="HELICc"/>
    <property type="match status" value="1"/>
</dbReference>
<keyword evidence="7" id="KW-0862">Zinc</keyword>
<dbReference type="STRING" id="50990.A0A4Y7PJT0"/>
<dbReference type="InterPro" id="IPR001841">
    <property type="entry name" value="Znf_RING"/>
</dbReference>
<dbReference type="Pfam" id="PF00271">
    <property type="entry name" value="Helicase_C"/>
    <property type="match status" value="1"/>
</dbReference>
<dbReference type="VEuPathDB" id="FungiDB:BD410DRAFT_796684"/>
<dbReference type="InterPro" id="IPR027417">
    <property type="entry name" value="P-loop_NTPase"/>
</dbReference>
<dbReference type="OrthoDB" id="423559at2759"/>
<dbReference type="InterPro" id="IPR049730">
    <property type="entry name" value="SNF2/RAD54-like_C"/>
</dbReference>
<feature type="domain" description="Helicase C-terminal" evidence="13">
    <location>
        <begin position="1188"/>
        <end position="1346"/>
    </location>
</feature>
<dbReference type="SUPFAM" id="SSF57850">
    <property type="entry name" value="RING/U-box"/>
    <property type="match status" value="1"/>
</dbReference>
<dbReference type="PANTHER" id="PTHR45626">
    <property type="entry name" value="TRANSCRIPTION TERMINATION FACTOR 2-RELATED"/>
    <property type="match status" value="1"/>
</dbReference>
<evidence type="ECO:0000256" key="10">
    <source>
        <dbReference type="SAM" id="MobiDB-lite"/>
    </source>
</evidence>
<keyword evidence="6" id="KW-0347">Helicase</keyword>
<dbReference type="InterPro" id="IPR013083">
    <property type="entry name" value="Znf_RING/FYVE/PHD"/>
</dbReference>
<evidence type="ECO:0000313" key="14">
    <source>
        <dbReference type="EMBL" id="TDL15102.1"/>
    </source>
</evidence>
<dbReference type="PROSITE" id="PS50089">
    <property type="entry name" value="ZF_RING_2"/>
    <property type="match status" value="1"/>
</dbReference>
<keyword evidence="2" id="KW-0479">Metal-binding</keyword>
<dbReference type="Gene3D" id="3.40.50.10810">
    <property type="entry name" value="Tandem AAA-ATPase domain"/>
    <property type="match status" value="1"/>
</dbReference>
<evidence type="ECO:0000256" key="3">
    <source>
        <dbReference type="ARBA" id="ARBA00022741"/>
    </source>
</evidence>
<dbReference type="Pfam" id="PF00176">
    <property type="entry name" value="SNF2-rel_dom"/>
    <property type="match status" value="1"/>
</dbReference>
<dbReference type="InterPro" id="IPR001650">
    <property type="entry name" value="Helicase_C-like"/>
</dbReference>
<dbReference type="InterPro" id="IPR050628">
    <property type="entry name" value="SNF2_RAD54_helicase_TF"/>
</dbReference>
<keyword evidence="4 9" id="KW-0863">Zinc-finger</keyword>
<feature type="compositionally biased region" description="Polar residues" evidence="10">
    <location>
        <begin position="450"/>
        <end position="464"/>
    </location>
</feature>
<dbReference type="GO" id="GO:0005634">
    <property type="term" value="C:nucleus"/>
    <property type="evidence" value="ECO:0007669"/>
    <property type="project" value="TreeGrafter"/>
</dbReference>
<dbReference type="InterPro" id="IPR014001">
    <property type="entry name" value="Helicase_ATP-bd"/>
</dbReference>
<keyword evidence="3" id="KW-0547">Nucleotide-binding</keyword>
<dbReference type="PANTHER" id="PTHR45626:SF16">
    <property type="entry name" value="ATP-DEPENDENT HELICASE ULS1"/>
    <property type="match status" value="1"/>
</dbReference>
<feature type="domain" description="RING-type" evidence="11">
    <location>
        <begin position="1041"/>
        <end position="1089"/>
    </location>
</feature>
<keyword evidence="8" id="KW-0067">ATP-binding</keyword>
<dbReference type="GO" id="GO:0000724">
    <property type="term" value="P:double-strand break repair via homologous recombination"/>
    <property type="evidence" value="ECO:0007669"/>
    <property type="project" value="TreeGrafter"/>
</dbReference>
<dbReference type="EMBL" id="ML170290">
    <property type="protein sequence ID" value="TDL15102.1"/>
    <property type="molecule type" value="Genomic_DNA"/>
</dbReference>
<evidence type="ECO:0000256" key="8">
    <source>
        <dbReference type="ARBA" id="ARBA00022840"/>
    </source>
</evidence>
<protein>
    <submittedName>
        <fullName evidence="14">Uncharacterized protein</fullName>
    </submittedName>
</protein>
<dbReference type="Gene3D" id="3.30.40.10">
    <property type="entry name" value="Zinc/RING finger domain, C3HC4 (zinc finger)"/>
    <property type="match status" value="1"/>
</dbReference>
<keyword evidence="15" id="KW-1185">Reference proteome</keyword>
<evidence type="ECO:0000256" key="1">
    <source>
        <dbReference type="ARBA" id="ARBA00007025"/>
    </source>
</evidence>
<evidence type="ECO:0000256" key="6">
    <source>
        <dbReference type="ARBA" id="ARBA00022806"/>
    </source>
</evidence>
<evidence type="ECO:0000256" key="7">
    <source>
        <dbReference type="ARBA" id="ARBA00022833"/>
    </source>
</evidence>
<feature type="compositionally biased region" description="Polar residues" evidence="10">
    <location>
        <begin position="112"/>
        <end position="123"/>
    </location>
</feature>
<dbReference type="InterPro" id="IPR000330">
    <property type="entry name" value="SNF2_N"/>
</dbReference>
<comment type="similarity">
    <text evidence="1">Belongs to the SNF2/RAD54 helicase family.</text>
</comment>
<evidence type="ECO:0000256" key="9">
    <source>
        <dbReference type="PROSITE-ProRule" id="PRU00175"/>
    </source>
</evidence>